<accession>A0A0K2VJ86</accession>
<protein>
    <submittedName>
        <fullName evidence="1">Uncharacterized protein</fullName>
    </submittedName>
</protein>
<dbReference type="EMBL" id="HACA01033167">
    <property type="protein sequence ID" value="CDW50528.1"/>
    <property type="molecule type" value="Transcribed_RNA"/>
</dbReference>
<reference evidence="1" key="1">
    <citation type="submission" date="2014-05" db="EMBL/GenBank/DDBJ databases">
        <authorList>
            <person name="Chronopoulou M."/>
        </authorList>
    </citation>
    <scope>NUCLEOTIDE SEQUENCE</scope>
    <source>
        <tissue evidence="1">Whole organism</tissue>
    </source>
</reference>
<evidence type="ECO:0000313" key="1">
    <source>
        <dbReference type="EMBL" id="CDW50528.1"/>
    </source>
</evidence>
<name>A0A0K2VJ86_LEPSM</name>
<dbReference type="AlphaFoldDB" id="A0A0K2VJ86"/>
<sequence>MSSIPSIIDIKLSFFSL</sequence>
<organism evidence="1">
    <name type="scientific">Lepeophtheirus salmonis</name>
    <name type="common">Salmon louse</name>
    <name type="synonym">Caligus salmonis</name>
    <dbReference type="NCBI Taxonomy" id="72036"/>
    <lineage>
        <taxon>Eukaryota</taxon>
        <taxon>Metazoa</taxon>
        <taxon>Ecdysozoa</taxon>
        <taxon>Arthropoda</taxon>
        <taxon>Crustacea</taxon>
        <taxon>Multicrustacea</taxon>
        <taxon>Hexanauplia</taxon>
        <taxon>Copepoda</taxon>
        <taxon>Siphonostomatoida</taxon>
        <taxon>Caligidae</taxon>
        <taxon>Lepeophtheirus</taxon>
    </lineage>
</organism>
<proteinExistence type="predicted"/>